<dbReference type="Pfam" id="PF01380">
    <property type="entry name" value="SIS"/>
    <property type="match status" value="1"/>
</dbReference>
<feature type="domain" description="SIS" evidence="5">
    <location>
        <begin position="131"/>
        <end position="274"/>
    </location>
</feature>
<gene>
    <name evidence="6" type="ORF">SD70_27550</name>
</gene>
<dbReference type="RefSeq" id="WP_041051604.1">
    <property type="nucleotide sequence ID" value="NZ_JXAK01000069.1"/>
</dbReference>
<evidence type="ECO:0000256" key="2">
    <source>
        <dbReference type="ARBA" id="ARBA00023125"/>
    </source>
</evidence>
<dbReference type="InterPro" id="IPR000281">
    <property type="entry name" value="HTH_RpiR"/>
</dbReference>
<evidence type="ECO:0000313" key="6">
    <source>
        <dbReference type="EMBL" id="KIL38257.1"/>
    </source>
</evidence>
<dbReference type="PROSITE" id="PS51071">
    <property type="entry name" value="HTH_RPIR"/>
    <property type="match status" value="1"/>
</dbReference>
<dbReference type="Gene3D" id="1.10.10.10">
    <property type="entry name" value="Winged helix-like DNA-binding domain superfamily/Winged helix DNA-binding domain"/>
    <property type="match status" value="1"/>
</dbReference>
<dbReference type="InterPro" id="IPR035472">
    <property type="entry name" value="RpiR-like_SIS"/>
</dbReference>
<dbReference type="Gene3D" id="3.40.50.10490">
    <property type="entry name" value="Glucose-6-phosphate isomerase like protein, domain 1"/>
    <property type="match status" value="1"/>
</dbReference>
<feature type="domain" description="HTH rpiR-type" evidence="4">
    <location>
        <begin position="11"/>
        <end position="87"/>
    </location>
</feature>
<evidence type="ECO:0000256" key="1">
    <source>
        <dbReference type="ARBA" id="ARBA00023015"/>
    </source>
</evidence>
<proteinExistence type="predicted"/>
<reference evidence="6 7" key="1">
    <citation type="submission" date="2014-12" db="EMBL/GenBank/DDBJ databases">
        <title>Draft genome sequence of Paenibacillus kamchatkensis strain B-2647.</title>
        <authorList>
            <person name="Karlyshev A.V."/>
            <person name="Kudryashova E.B."/>
        </authorList>
    </citation>
    <scope>NUCLEOTIDE SEQUENCE [LARGE SCALE GENOMIC DNA]</scope>
    <source>
        <strain evidence="6 7">VKM B-2647</strain>
    </source>
</reference>
<dbReference type="EMBL" id="JXAK01000069">
    <property type="protein sequence ID" value="KIL38257.1"/>
    <property type="molecule type" value="Genomic_DNA"/>
</dbReference>
<dbReference type="InterPro" id="IPR009057">
    <property type="entry name" value="Homeodomain-like_sf"/>
</dbReference>
<dbReference type="InterPro" id="IPR047640">
    <property type="entry name" value="RpiR-like"/>
</dbReference>
<keyword evidence="3" id="KW-0804">Transcription</keyword>
<evidence type="ECO:0000259" key="4">
    <source>
        <dbReference type="PROSITE" id="PS51071"/>
    </source>
</evidence>
<name>A0ABR5ABI4_9BACL</name>
<dbReference type="PANTHER" id="PTHR30514">
    <property type="entry name" value="GLUCOKINASE"/>
    <property type="match status" value="1"/>
</dbReference>
<dbReference type="Pfam" id="PF01418">
    <property type="entry name" value="HTH_6"/>
    <property type="match status" value="1"/>
</dbReference>
<accession>A0ABR5ABI4</accession>
<keyword evidence="2" id="KW-0238">DNA-binding</keyword>
<sequence>MTISNKLHQTSNTLLLISSIYSSLTKAEKKVADFVLNNPEDALLSTITDLSEKSAVGDTSVIRFCRKLGFRGFHDFKLSLAQNLVNAPVQLSGEINYDDDTDSVARKITQNNEQMLRNTLNLIDPATLNQAVSLLMNGNRIFVYGVGSSGITAMDVHYRFMRIGLSAEVQRDAHIIAMSASLVGKGDIVFGISHSGSTKDLVDPIRQAKENGAKVICLTGHAKSPITHHADIVLLVPSKESPFEGGALSTKIGHIHMIEILSTLLTMNMKDKAAESIRKTAGSVADKLY</sequence>
<evidence type="ECO:0000256" key="3">
    <source>
        <dbReference type="ARBA" id="ARBA00023163"/>
    </source>
</evidence>
<dbReference type="SUPFAM" id="SSF46689">
    <property type="entry name" value="Homeodomain-like"/>
    <property type="match status" value="1"/>
</dbReference>
<keyword evidence="1" id="KW-0805">Transcription regulation</keyword>
<dbReference type="PANTHER" id="PTHR30514:SF9">
    <property type="entry name" value="TRANSCRIPTIONAL REGULATOR"/>
    <property type="match status" value="1"/>
</dbReference>
<evidence type="ECO:0000259" key="5">
    <source>
        <dbReference type="PROSITE" id="PS51464"/>
    </source>
</evidence>
<dbReference type="SUPFAM" id="SSF53697">
    <property type="entry name" value="SIS domain"/>
    <property type="match status" value="1"/>
</dbReference>
<dbReference type="InterPro" id="IPR036388">
    <property type="entry name" value="WH-like_DNA-bd_sf"/>
</dbReference>
<keyword evidence="7" id="KW-1185">Reference proteome</keyword>
<organism evidence="6 7">
    <name type="scientific">Gordoniibacillus kamchatkensis</name>
    <dbReference type="NCBI Taxonomy" id="1590651"/>
    <lineage>
        <taxon>Bacteria</taxon>
        <taxon>Bacillati</taxon>
        <taxon>Bacillota</taxon>
        <taxon>Bacilli</taxon>
        <taxon>Bacillales</taxon>
        <taxon>Paenibacillaceae</taxon>
        <taxon>Gordoniibacillus</taxon>
    </lineage>
</organism>
<protein>
    <submittedName>
        <fullName evidence="6">Transcriptional regulator</fullName>
    </submittedName>
</protein>
<dbReference type="PROSITE" id="PS51464">
    <property type="entry name" value="SIS"/>
    <property type="match status" value="1"/>
</dbReference>
<dbReference type="CDD" id="cd05013">
    <property type="entry name" value="SIS_RpiR"/>
    <property type="match status" value="1"/>
</dbReference>
<dbReference type="Proteomes" id="UP000031967">
    <property type="component" value="Unassembled WGS sequence"/>
</dbReference>
<comment type="caution">
    <text evidence="6">The sequence shown here is derived from an EMBL/GenBank/DDBJ whole genome shotgun (WGS) entry which is preliminary data.</text>
</comment>
<dbReference type="InterPro" id="IPR001347">
    <property type="entry name" value="SIS_dom"/>
</dbReference>
<dbReference type="InterPro" id="IPR046348">
    <property type="entry name" value="SIS_dom_sf"/>
</dbReference>
<evidence type="ECO:0000313" key="7">
    <source>
        <dbReference type="Proteomes" id="UP000031967"/>
    </source>
</evidence>